<sequence>MTTFRPTRRIILQSAAALTICNIAVPLQAAELTARDGDERMRMIKTDTGVELATQSFGDPADPAILLIMGAMASMLWWPEEFCQDLAARGHYVIRYDNRDTGLSTSYQPGSPPYTMDDMAEDAIRILDGYGIEKAHLAGMSLGGMIAQIAALIHPQRVRALTLISTTPVGIDTSGLPQTSAAYMEHASTGENVDWTDDQQVIDFIVRDTKMIAGTAHPYDEARARNLVENDVKRARNFVSVTNHFMLKGGEGLDGRLPVLEAPLLVIHGTADPIFPVDHGTLLADTVAGAHLLKIEGGGHELHPGDWPEIIAAIAEHSNH</sequence>
<gene>
    <name evidence="3" type="ORF">SAMN05216452_1142</name>
</gene>
<dbReference type="Proteomes" id="UP000199064">
    <property type="component" value="Unassembled WGS sequence"/>
</dbReference>
<dbReference type="GO" id="GO:0004806">
    <property type="term" value="F:triacylglycerol lipase activity"/>
    <property type="evidence" value="ECO:0007669"/>
    <property type="project" value="TreeGrafter"/>
</dbReference>
<accession>A0A1H4J9A6</accession>
<reference evidence="4" key="1">
    <citation type="submission" date="2016-10" db="EMBL/GenBank/DDBJ databases">
        <authorList>
            <person name="Varghese N."/>
            <person name="Submissions S."/>
        </authorList>
    </citation>
    <scope>NUCLEOTIDE SEQUENCE [LARGE SCALE GENOMIC DNA]</scope>
    <source>
        <strain evidence="4">ES.061</strain>
    </source>
</reference>
<dbReference type="GO" id="GO:0046503">
    <property type="term" value="P:glycerolipid catabolic process"/>
    <property type="evidence" value="ECO:0007669"/>
    <property type="project" value="TreeGrafter"/>
</dbReference>
<dbReference type="AlphaFoldDB" id="A0A1H4J9A6"/>
<evidence type="ECO:0000256" key="1">
    <source>
        <dbReference type="SAM" id="SignalP"/>
    </source>
</evidence>
<dbReference type="Gene3D" id="3.40.50.1820">
    <property type="entry name" value="alpha/beta hydrolase"/>
    <property type="match status" value="1"/>
</dbReference>
<evidence type="ECO:0000313" key="3">
    <source>
        <dbReference type="EMBL" id="SEB42843.1"/>
    </source>
</evidence>
<feature type="domain" description="AB hydrolase-1" evidence="2">
    <location>
        <begin position="63"/>
        <end position="303"/>
    </location>
</feature>
<dbReference type="PRINTS" id="PR00111">
    <property type="entry name" value="ABHYDROLASE"/>
</dbReference>
<protein>
    <submittedName>
        <fullName evidence="3">Pimeloyl-ACP methyl ester carboxylesterase</fullName>
    </submittedName>
</protein>
<dbReference type="EMBL" id="FNSL01000001">
    <property type="protein sequence ID" value="SEB42843.1"/>
    <property type="molecule type" value="Genomic_DNA"/>
</dbReference>
<name>A0A1H4J9A6_9HYPH</name>
<keyword evidence="4" id="KW-1185">Reference proteome</keyword>
<dbReference type="Pfam" id="PF00561">
    <property type="entry name" value="Abhydrolase_1"/>
    <property type="match status" value="1"/>
</dbReference>
<dbReference type="InterPro" id="IPR050471">
    <property type="entry name" value="AB_hydrolase"/>
</dbReference>
<evidence type="ECO:0000259" key="2">
    <source>
        <dbReference type="Pfam" id="PF00561"/>
    </source>
</evidence>
<dbReference type="SUPFAM" id="SSF53474">
    <property type="entry name" value="alpha/beta-Hydrolases"/>
    <property type="match status" value="1"/>
</dbReference>
<dbReference type="InterPro" id="IPR000073">
    <property type="entry name" value="AB_hydrolase_1"/>
</dbReference>
<feature type="signal peptide" evidence="1">
    <location>
        <begin position="1"/>
        <end position="29"/>
    </location>
</feature>
<keyword evidence="1" id="KW-0732">Signal</keyword>
<proteinExistence type="predicted"/>
<dbReference type="PANTHER" id="PTHR43433">
    <property type="entry name" value="HYDROLASE, ALPHA/BETA FOLD FAMILY PROTEIN"/>
    <property type="match status" value="1"/>
</dbReference>
<feature type="chain" id="PRO_5011627816" evidence="1">
    <location>
        <begin position="30"/>
        <end position="320"/>
    </location>
</feature>
<dbReference type="PANTHER" id="PTHR43433:SF5">
    <property type="entry name" value="AB HYDROLASE-1 DOMAIN-CONTAINING PROTEIN"/>
    <property type="match status" value="1"/>
</dbReference>
<dbReference type="InterPro" id="IPR029058">
    <property type="entry name" value="AB_hydrolase_fold"/>
</dbReference>
<organism evidence="3 4">
    <name type="scientific">Nitratireductor aquibiodomus</name>
    <dbReference type="NCBI Taxonomy" id="204799"/>
    <lineage>
        <taxon>Bacteria</taxon>
        <taxon>Pseudomonadati</taxon>
        <taxon>Pseudomonadota</taxon>
        <taxon>Alphaproteobacteria</taxon>
        <taxon>Hyphomicrobiales</taxon>
        <taxon>Phyllobacteriaceae</taxon>
        <taxon>Nitratireductor</taxon>
    </lineage>
</organism>
<evidence type="ECO:0000313" key="4">
    <source>
        <dbReference type="Proteomes" id="UP000199064"/>
    </source>
</evidence>